<dbReference type="EMBL" id="PDLN01000008">
    <property type="protein sequence ID" value="RDW78291.1"/>
    <property type="molecule type" value="Genomic_DNA"/>
</dbReference>
<evidence type="ECO:0000256" key="1">
    <source>
        <dbReference type="PIRSR" id="PIRSR600250-50"/>
    </source>
</evidence>
<dbReference type="Gene3D" id="2.60.120.700">
    <property type="entry name" value="Peptidase G1"/>
    <property type="match status" value="1"/>
</dbReference>
<dbReference type="GO" id="GO:0070007">
    <property type="term" value="F:glutamic-type endopeptidase activity"/>
    <property type="evidence" value="ECO:0007669"/>
    <property type="project" value="InterPro"/>
</dbReference>
<sequence length="273" mass="28616">MKLPSIVCYVIWCSKIVLAESRGSTRTSPTYYKKGPLQTITGAEISSDANDSVVNYSSNWAGVILNPPSSDKPFTSVSGTFAVPAPSVPSGQPDGKYTSSVWLGIDGVNNTNAILQAGIDITITKAGDQAGYVFGAFYEWYPNYAVDFTSFSLTAGDVIAIDITTTSSTSGVVILENVTTGQSISQSVSAPSSSALVRGTSAEWIVENFEGLGAALNFSDFGSVVFENCAAGTTSESWGISDASLVRMKTLGGSILTDVEILGSSEARINYIQ</sequence>
<dbReference type="Proteomes" id="UP000256328">
    <property type="component" value="Unassembled WGS sequence"/>
</dbReference>
<dbReference type="PRINTS" id="PR00977">
    <property type="entry name" value="SCYTLDPTASE"/>
</dbReference>
<evidence type="ECO:0000256" key="2">
    <source>
        <dbReference type="SAM" id="SignalP"/>
    </source>
</evidence>
<gene>
    <name evidence="3" type="ORF">BP5796_06143</name>
</gene>
<dbReference type="InterPro" id="IPR000250">
    <property type="entry name" value="Peptidase_G1"/>
</dbReference>
<feature type="signal peptide" evidence="2">
    <location>
        <begin position="1"/>
        <end position="19"/>
    </location>
</feature>
<dbReference type="AlphaFoldDB" id="A0A3D8RWV6"/>
<reference evidence="3 4" key="1">
    <citation type="journal article" date="2018" name="IMA Fungus">
        <title>IMA Genome-F 9: Draft genome sequence of Annulohypoxylon stygium, Aspergillus mulundensis, Berkeleyomyces basicola (syn. Thielaviopsis basicola), Ceratocystis smalleyi, two Cercospora beticola strains, Coleophoma cylindrospora, Fusarium fracticaudum, Phialophora cf. hyalina, and Morchella septimelata.</title>
        <authorList>
            <person name="Wingfield B.D."/>
            <person name="Bills G.F."/>
            <person name="Dong Y."/>
            <person name="Huang W."/>
            <person name="Nel W.J."/>
            <person name="Swalarsk-Parry B.S."/>
            <person name="Vaghefi N."/>
            <person name="Wilken P.M."/>
            <person name="An Z."/>
            <person name="de Beer Z.W."/>
            <person name="De Vos L."/>
            <person name="Chen L."/>
            <person name="Duong T.A."/>
            <person name="Gao Y."/>
            <person name="Hammerbacher A."/>
            <person name="Kikkert J.R."/>
            <person name="Li Y."/>
            <person name="Li H."/>
            <person name="Li K."/>
            <person name="Li Q."/>
            <person name="Liu X."/>
            <person name="Ma X."/>
            <person name="Naidoo K."/>
            <person name="Pethybridge S.J."/>
            <person name="Sun J."/>
            <person name="Steenkamp E.T."/>
            <person name="van der Nest M.A."/>
            <person name="van Wyk S."/>
            <person name="Wingfield M.J."/>
            <person name="Xiong C."/>
            <person name="Yue Q."/>
            <person name="Zhang X."/>
        </authorList>
    </citation>
    <scope>NUCLEOTIDE SEQUENCE [LARGE SCALE GENOMIC DNA]</scope>
    <source>
        <strain evidence="3 4">BP5796</strain>
    </source>
</reference>
<dbReference type="PANTHER" id="PTHR37536:SF1">
    <property type="entry name" value="ASPERGILLOPEPSIN, PUTAITVE (AFU_ORTHOLOGUE AFUA_7G01200)"/>
    <property type="match status" value="1"/>
</dbReference>
<comment type="caution">
    <text evidence="3">The sequence shown here is derived from an EMBL/GenBank/DDBJ whole genome shotgun (WGS) entry which is preliminary data.</text>
</comment>
<name>A0A3D8RWV6_9HELO</name>
<dbReference type="PANTHER" id="PTHR37536">
    <property type="entry name" value="PUTATIVE (AFU_ORTHOLOGUE AFUA_3G02970)-RELATED"/>
    <property type="match status" value="1"/>
</dbReference>
<accession>A0A3D8RWV6</accession>
<dbReference type="GO" id="GO:0006508">
    <property type="term" value="P:proteolysis"/>
    <property type="evidence" value="ECO:0007669"/>
    <property type="project" value="InterPro"/>
</dbReference>
<keyword evidence="4" id="KW-1185">Reference proteome</keyword>
<evidence type="ECO:0000313" key="4">
    <source>
        <dbReference type="Proteomes" id="UP000256328"/>
    </source>
</evidence>
<proteinExistence type="predicted"/>
<protein>
    <submittedName>
        <fullName evidence="3">Uncharacterized protein</fullName>
    </submittedName>
</protein>
<feature type="active site" description="Proton acceptor" evidence="1">
    <location>
        <position position="207"/>
    </location>
</feature>
<keyword evidence="2" id="KW-0732">Signal</keyword>
<dbReference type="CDD" id="cd13426">
    <property type="entry name" value="Peptidase_G1"/>
    <property type="match status" value="1"/>
</dbReference>
<dbReference type="InterPro" id="IPR038656">
    <property type="entry name" value="Peptidase_G1_sf"/>
</dbReference>
<dbReference type="SUPFAM" id="SSF49899">
    <property type="entry name" value="Concanavalin A-like lectins/glucanases"/>
    <property type="match status" value="1"/>
</dbReference>
<dbReference type="Pfam" id="PF01828">
    <property type="entry name" value="Peptidase_A4"/>
    <property type="match status" value="1"/>
</dbReference>
<evidence type="ECO:0000313" key="3">
    <source>
        <dbReference type="EMBL" id="RDW78291.1"/>
    </source>
</evidence>
<feature type="chain" id="PRO_5017640304" evidence="2">
    <location>
        <begin position="20"/>
        <end position="273"/>
    </location>
</feature>
<organism evidence="3 4">
    <name type="scientific">Coleophoma crateriformis</name>
    <dbReference type="NCBI Taxonomy" id="565419"/>
    <lineage>
        <taxon>Eukaryota</taxon>
        <taxon>Fungi</taxon>
        <taxon>Dikarya</taxon>
        <taxon>Ascomycota</taxon>
        <taxon>Pezizomycotina</taxon>
        <taxon>Leotiomycetes</taxon>
        <taxon>Helotiales</taxon>
        <taxon>Dermateaceae</taxon>
        <taxon>Coleophoma</taxon>
    </lineage>
</organism>
<dbReference type="InterPro" id="IPR013320">
    <property type="entry name" value="ConA-like_dom_sf"/>
</dbReference>
<dbReference type="OrthoDB" id="2862635at2759"/>